<dbReference type="SUPFAM" id="SSF47616">
    <property type="entry name" value="GST C-terminal domain-like"/>
    <property type="match status" value="1"/>
</dbReference>
<evidence type="ECO:0008006" key="6">
    <source>
        <dbReference type="Google" id="ProtNLM"/>
    </source>
</evidence>
<dbReference type="InParanoid" id="A0A2N3N4Y4"/>
<dbReference type="Gene3D" id="3.40.30.10">
    <property type="entry name" value="Glutaredoxin"/>
    <property type="match status" value="1"/>
</dbReference>
<organism evidence="4 5">
    <name type="scientific">Lomentospora prolificans</name>
    <dbReference type="NCBI Taxonomy" id="41688"/>
    <lineage>
        <taxon>Eukaryota</taxon>
        <taxon>Fungi</taxon>
        <taxon>Dikarya</taxon>
        <taxon>Ascomycota</taxon>
        <taxon>Pezizomycotina</taxon>
        <taxon>Sordariomycetes</taxon>
        <taxon>Hypocreomycetidae</taxon>
        <taxon>Microascales</taxon>
        <taxon>Microascaceae</taxon>
        <taxon>Lomentospora</taxon>
    </lineage>
</organism>
<dbReference type="Gene3D" id="1.20.1050.10">
    <property type="match status" value="1"/>
</dbReference>
<evidence type="ECO:0000256" key="1">
    <source>
        <dbReference type="ARBA" id="ARBA00007409"/>
    </source>
</evidence>
<dbReference type="InterPro" id="IPR040079">
    <property type="entry name" value="Glutathione_S-Trfase"/>
</dbReference>
<dbReference type="AlphaFoldDB" id="A0A2N3N4Y4"/>
<feature type="domain" description="GST C-terminal" evidence="3">
    <location>
        <begin position="95"/>
        <end position="224"/>
    </location>
</feature>
<dbReference type="SFLD" id="SFLDS00019">
    <property type="entry name" value="Glutathione_Transferase_(cytos"/>
    <property type="match status" value="1"/>
</dbReference>
<name>A0A2N3N4Y4_9PEZI</name>
<dbReference type="VEuPathDB" id="FungiDB:jhhlp_006090"/>
<dbReference type="CDD" id="cd00570">
    <property type="entry name" value="GST_N_family"/>
    <property type="match status" value="1"/>
</dbReference>
<dbReference type="OrthoDB" id="202840at2759"/>
<comment type="caution">
    <text evidence="4">The sequence shown here is derived from an EMBL/GenBank/DDBJ whole genome shotgun (WGS) entry which is preliminary data.</text>
</comment>
<dbReference type="Proteomes" id="UP000233524">
    <property type="component" value="Unassembled WGS sequence"/>
</dbReference>
<dbReference type="InterPro" id="IPR010987">
    <property type="entry name" value="Glutathione-S-Trfase_C-like"/>
</dbReference>
<reference evidence="4 5" key="1">
    <citation type="journal article" date="2017" name="G3 (Bethesda)">
        <title>First Draft Genome Sequence of the Pathogenic Fungus Lomentospora prolificans (Formerly Scedosporium prolificans).</title>
        <authorList>
            <person name="Luo R."/>
            <person name="Zimin A."/>
            <person name="Workman R."/>
            <person name="Fan Y."/>
            <person name="Pertea G."/>
            <person name="Grossman N."/>
            <person name="Wear M.P."/>
            <person name="Jia B."/>
            <person name="Miller H."/>
            <person name="Casadevall A."/>
            <person name="Timp W."/>
            <person name="Zhang S.X."/>
            <person name="Salzberg S.L."/>
        </authorList>
    </citation>
    <scope>NUCLEOTIDE SEQUENCE [LARGE SCALE GENOMIC DNA]</scope>
    <source>
        <strain evidence="4 5">JHH-5317</strain>
    </source>
</reference>
<dbReference type="InterPro" id="IPR036282">
    <property type="entry name" value="Glutathione-S-Trfase_C_sf"/>
</dbReference>
<dbReference type="EMBL" id="NLAX01000701">
    <property type="protein sequence ID" value="PKS07486.1"/>
    <property type="molecule type" value="Genomic_DNA"/>
</dbReference>
<dbReference type="PROSITE" id="PS50405">
    <property type="entry name" value="GST_CTER"/>
    <property type="match status" value="1"/>
</dbReference>
<dbReference type="InterPro" id="IPR036249">
    <property type="entry name" value="Thioredoxin-like_sf"/>
</dbReference>
<feature type="domain" description="GST N-terminal" evidence="2">
    <location>
        <begin position="7"/>
        <end position="86"/>
    </location>
</feature>
<sequence>MSSPKIILYTNHLCPSGVGAHRAHIALAELGLAFEEEIIDLSVPRTPEYLKINPRGLVPSISYNGEIITESGIVAQFLADAHPSKLLPTSSEDGGALRRARINFFADTFISKAFPLWVKGYSVSDEEQDKLGEEFVALVVKELEPLLSDAKPFFGGSESLTLAEVLTGSFVIRILTLPEHGLLSKSYISSLPQKAPNFHKWAQAVAAHPSVTGIYDVDRIVTATKNRIARAKAQNN</sequence>
<evidence type="ECO:0000259" key="3">
    <source>
        <dbReference type="PROSITE" id="PS50405"/>
    </source>
</evidence>
<keyword evidence="5" id="KW-1185">Reference proteome</keyword>
<gene>
    <name evidence="4" type="ORF">jhhlp_006090</name>
</gene>
<dbReference type="PANTHER" id="PTHR43968:SF8">
    <property type="entry name" value="S-TRANSFERASE, PUTATIVE (AFU_ORTHOLOGUE AFUA_2G00590)-RELATED"/>
    <property type="match status" value="1"/>
</dbReference>
<dbReference type="InterPro" id="IPR004045">
    <property type="entry name" value="Glutathione_S-Trfase_N"/>
</dbReference>
<evidence type="ECO:0000313" key="5">
    <source>
        <dbReference type="Proteomes" id="UP000233524"/>
    </source>
</evidence>
<dbReference type="SFLD" id="SFLDG00358">
    <property type="entry name" value="Main_(cytGST)"/>
    <property type="match status" value="1"/>
</dbReference>
<dbReference type="SUPFAM" id="SSF52833">
    <property type="entry name" value="Thioredoxin-like"/>
    <property type="match status" value="1"/>
</dbReference>
<dbReference type="GO" id="GO:0005737">
    <property type="term" value="C:cytoplasm"/>
    <property type="evidence" value="ECO:0007669"/>
    <property type="project" value="TreeGrafter"/>
</dbReference>
<dbReference type="PANTHER" id="PTHR43968">
    <property type="match status" value="1"/>
</dbReference>
<proteinExistence type="inferred from homology"/>
<dbReference type="PROSITE" id="PS50404">
    <property type="entry name" value="GST_NTER"/>
    <property type="match status" value="1"/>
</dbReference>
<accession>A0A2N3N4Y4</accession>
<dbReference type="InterPro" id="IPR050983">
    <property type="entry name" value="GST_Omega/HSP26"/>
</dbReference>
<comment type="similarity">
    <text evidence="1">Belongs to the GST superfamily.</text>
</comment>
<dbReference type="Pfam" id="PF13409">
    <property type="entry name" value="GST_N_2"/>
    <property type="match status" value="1"/>
</dbReference>
<evidence type="ECO:0000259" key="2">
    <source>
        <dbReference type="PROSITE" id="PS50404"/>
    </source>
</evidence>
<dbReference type="STRING" id="41688.A0A2N3N4Y4"/>
<evidence type="ECO:0000313" key="4">
    <source>
        <dbReference type="EMBL" id="PKS07486.1"/>
    </source>
</evidence>
<protein>
    <recommendedName>
        <fullName evidence="6">GST N-terminal domain-containing protein</fullName>
    </recommendedName>
</protein>